<dbReference type="AlphaFoldDB" id="A0ABD3GK09"/>
<dbReference type="Pfam" id="PF00078">
    <property type="entry name" value="RVT_1"/>
    <property type="match status" value="1"/>
</dbReference>
<protein>
    <recommendedName>
        <fullName evidence="2">Reverse transcriptase domain-containing protein</fullName>
    </recommendedName>
</protein>
<gene>
    <name evidence="3" type="ORF">R1sor_022499</name>
</gene>
<evidence type="ECO:0000259" key="2">
    <source>
        <dbReference type="Pfam" id="PF00078"/>
    </source>
</evidence>
<accession>A0ABD3GK09</accession>
<dbReference type="Proteomes" id="UP001633002">
    <property type="component" value="Unassembled WGS sequence"/>
</dbReference>
<organism evidence="3 4">
    <name type="scientific">Riccia sorocarpa</name>
    <dbReference type="NCBI Taxonomy" id="122646"/>
    <lineage>
        <taxon>Eukaryota</taxon>
        <taxon>Viridiplantae</taxon>
        <taxon>Streptophyta</taxon>
        <taxon>Embryophyta</taxon>
        <taxon>Marchantiophyta</taxon>
        <taxon>Marchantiopsida</taxon>
        <taxon>Marchantiidae</taxon>
        <taxon>Marchantiales</taxon>
        <taxon>Ricciaceae</taxon>
        <taxon>Riccia</taxon>
    </lineage>
</organism>
<sequence length="202" mass="23215">MTALEIRTGQIVEEPDEILEEDTTKRFYQELYQTEKDMEEILDNMMRAVERIDKRLTTEDNIVLAEVPRHAVGIIDLQQTDFVAECNIINNILSLRLDHEWAQITGQHIIFVKLDFMKAYNRVAHEFLWNTLTAMGIGEHIHDVKDPRASSGRDIGSTLQWELHRGNYNRKGCTSRVPVGPSAFRNDDTTSDESTEGGGKRR</sequence>
<feature type="domain" description="Reverse transcriptase" evidence="2">
    <location>
        <begin position="59"/>
        <end position="184"/>
    </location>
</feature>
<dbReference type="EMBL" id="JBJQOH010000007">
    <property type="protein sequence ID" value="KAL3679543.1"/>
    <property type="molecule type" value="Genomic_DNA"/>
</dbReference>
<feature type="region of interest" description="Disordered" evidence="1">
    <location>
        <begin position="172"/>
        <end position="202"/>
    </location>
</feature>
<evidence type="ECO:0000313" key="3">
    <source>
        <dbReference type="EMBL" id="KAL3679543.1"/>
    </source>
</evidence>
<dbReference type="InterPro" id="IPR000477">
    <property type="entry name" value="RT_dom"/>
</dbReference>
<proteinExistence type="predicted"/>
<evidence type="ECO:0000313" key="4">
    <source>
        <dbReference type="Proteomes" id="UP001633002"/>
    </source>
</evidence>
<keyword evidence="4" id="KW-1185">Reference proteome</keyword>
<comment type="caution">
    <text evidence="3">The sequence shown here is derived from an EMBL/GenBank/DDBJ whole genome shotgun (WGS) entry which is preliminary data.</text>
</comment>
<reference evidence="3 4" key="1">
    <citation type="submission" date="2024-09" db="EMBL/GenBank/DDBJ databases">
        <title>Chromosome-scale assembly of Riccia sorocarpa.</title>
        <authorList>
            <person name="Paukszto L."/>
        </authorList>
    </citation>
    <scope>NUCLEOTIDE SEQUENCE [LARGE SCALE GENOMIC DNA]</scope>
    <source>
        <strain evidence="3">LP-2024</strain>
        <tissue evidence="3">Aerial parts of the thallus</tissue>
    </source>
</reference>
<evidence type="ECO:0000256" key="1">
    <source>
        <dbReference type="SAM" id="MobiDB-lite"/>
    </source>
</evidence>
<name>A0ABD3GK09_9MARC</name>